<evidence type="ECO:0000256" key="5">
    <source>
        <dbReference type="ARBA" id="ARBA00022989"/>
    </source>
</evidence>
<keyword evidence="11" id="KW-1185">Reference proteome</keyword>
<feature type="transmembrane region" description="Helical" evidence="8">
    <location>
        <begin position="383"/>
        <end position="404"/>
    </location>
</feature>
<reference evidence="10" key="1">
    <citation type="journal article" date="2020" name="Fungal Divers.">
        <title>Resolving the Mortierellaceae phylogeny through synthesis of multi-gene phylogenetics and phylogenomics.</title>
        <authorList>
            <person name="Vandepol N."/>
            <person name="Liber J."/>
            <person name="Desiro A."/>
            <person name="Na H."/>
            <person name="Kennedy M."/>
            <person name="Barry K."/>
            <person name="Grigoriev I.V."/>
            <person name="Miller A.N."/>
            <person name="O'Donnell K."/>
            <person name="Stajich J.E."/>
            <person name="Bonito G."/>
        </authorList>
    </citation>
    <scope>NUCLEOTIDE SEQUENCE</scope>
    <source>
        <strain evidence="10">NVP60</strain>
    </source>
</reference>
<evidence type="ECO:0000313" key="11">
    <source>
        <dbReference type="Proteomes" id="UP000823405"/>
    </source>
</evidence>
<evidence type="ECO:0000259" key="9">
    <source>
        <dbReference type="Pfam" id="PF00324"/>
    </source>
</evidence>
<feature type="transmembrane region" description="Helical" evidence="8">
    <location>
        <begin position="173"/>
        <end position="195"/>
    </location>
</feature>
<feature type="compositionally biased region" description="Polar residues" evidence="7">
    <location>
        <begin position="32"/>
        <end position="44"/>
    </location>
</feature>
<dbReference type="Pfam" id="PF00324">
    <property type="entry name" value="AA_permease"/>
    <property type="match status" value="1"/>
</dbReference>
<evidence type="ECO:0000313" key="10">
    <source>
        <dbReference type="EMBL" id="KAG0286379.1"/>
    </source>
</evidence>
<evidence type="ECO:0000256" key="6">
    <source>
        <dbReference type="ARBA" id="ARBA00023136"/>
    </source>
</evidence>
<keyword evidence="5 8" id="KW-1133">Transmembrane helix</keyword>
<dbReference type="InterPro" id="IPR050524">
    <property type="entry name" value="APC_YAT"/>
</dbReference>
<keyword evidence="4" id="KW-0029">Amino-acid transport</keyword>
<dbReference type="Proteomes" id="UP000823405">
    <property type="component" value="Unassembled WGS sequence"/>
</dbReference>
<name>A0A9P6QS62_9FUNG</name>
<feature type="compositionally biased region" description="Polar residues" evidence="7">
    <location>
        <begin position="12"/>
        <end position="21"/>
    </location>
</feature>
<dbReference type="PANTHER" id="PTHR43341:SF1">
    <property type="entry name" value="GENERAL AMINO-ACID PERMEASE GAP1"/>
    <property type="match status" value="1"/>
</dbReference>
<evidence type="ECO:0000256" key="3">
    <source>
        <dbReference type="ARBA" id="ARBA00022692"/>
    </source>
</evidence>
<gene>
    <name evidence="10" type="ORF">BGZ97_007455</name>
</gene>
<feature type="transmembrane region" description="Helical" evidence="8">
    <location>
        <begin position="80"/>
        <end position="100"/>
    </location>
</feature>
<feature type="non-terminal residue" evidence="10">
    <location>
        <position position="490"/>
    </location>
</feature>
<dbReference type="OrthoDB" id="3900342at2759"/>
<comment type="subcellular location">
    <subcellularLocation>
        <location evidence="1">Membrane</location>
        <topology evidence="1">Multi-pass membrane protein</topology>
    </subcellularLocation>
</comment>
<feature type="transmembrane region" description="Helical" evidence="8">
    <location>
        <begin position="112"/>
        <end position="134"/>
    </location>
</feature>
<dbReference type="InterPro" id="IPR004841">
    <property type="entry name" value="AA-permease/SLC12A_dom"/>
</dbReference>
<protein>
    <recommendedName>
        <fullName evidence="9">Amino acid permease/ SLC12A domain-containing protein</fullName>
    </recommendedName>
</protein>
<proteinExistence type="predicted"/>
<dbReference type="GO" id="GO:0015171">
    <property type="term" value="F:amino acid transmembrane transporter activity"/>
    <property type="evidence" value="ECO:0007669"/>
    <property type="project" value="TreeGrafter"/>
</dbReference>
<feature type="transmembrane region" description="Helical" evidence="8">
    <location>
        <begin position="256"/>
        <end position="277"/>
    </location>
</feature>
<feature type="region of interest" description="Disordered" evidence="7">
    <location>
        <begin position="1"/>
        <end position="54"/>
    </location>
</feature>
<dbReference type="GO" id="GO:0016020">
    <property type="term" value="C:membrane"/>
    <property type="evidence" value="ECO:0007669"/>
    <property type="project" value="UniProtKB-SubCell"/>
</dbReference>
<keyword evidence="6 8" id="KW-0472">Membrane</keyword>
<feature type="transmembrane region" description="Helical" evidence="8">
    <location>
        <begin position="354"/>
        <end position="377"/>
    </location>
</feature>
<feature type="transmembrane region" description="Helical" evidence="8">
    <location>
        <begin position="425"/>
        <end position="448"/>
    </location>
</feature>
<evidence type="ECO:0000256" key="8">
    <source>
        <dbReference type="SAM" id="Phobius"/>
    </source>
</evidence>
<evidence type="ECO:0000256" key="4">
    <source>
        <dbReference type="ARBA" id="ARBA00022970"/>
    </source>
</evidence>
<dbReference type="AlphaFoldDB" id="A0A9P6QS62"/>
<keyword evidence="2" id="KW-0813">Transport</keyword>
<dbReference type="EMBL" id="JAAAIN010003319">
    <property type="protein sequence ID" value="KAG0286379.1"/>
    <property type="molecule type" value="Genomic_DNA"/>
</dbReference>
<evidence type="ECO:0000256" key="1">
    <source>
        <dbReference type="ARBA" id="ARBA00004141"/>
    </source>
</evidence>
<feature type="domain" description="Amino acid permease/ SLC12A" evidence="9">
    <location>
        <begin position="113"/>
        <end position="452"/>
    </location>
</feature>
<dbReference type="PANTHER" id="PTHR43341">
    <property type="entry name" value="AMINO ACID PERMEASE"/>
    <property type="match status" value="1"/>
</dbReference>
<sequence>MEPSKEGGHTPYSFNTTTTSPDHYDHAPGSPTYPQSPNSSQTYGVTHDHNNSHGKSEVVPVVEQMENVETPDGLHRGLKLRHMVMIAISGTIGTGLFLTSGKTIATAGPLGALNWLLTVPAELSASSLVISFWLPEGSSFPLWVVPCIIIVVLVVINFLGVKMYGEAEYWFSILKVVTIIVFIITGILTDAGAVGGKTFGVDYWHIEGAPFKGGFKAFLSVLVSVGFAYGGTELSGITAAESSNPHKHVPKAVNTVLIRIAFFYILSIFFLSCIVPNNDERLMNDGGTVVNAPFTIVFLQAGMKGGADYMNAVIFTSIVSATNSDFYVATRMMLSLSRNGWAPKWVGRTNRRGVPYFAVMITTLFSCIALVMIYAGAEVVFNWLVSIIGSLIFLIWVCILFLHFRFRACWKAQGRTPAELPYKSWGYPYGHYLAMTIAICCVVASFYLSIANKPSAAKFPEGGVEDPKYKKARDAWAQGLLGAWFPWFQA</sequence>
<dbReference type="Gene3D" id="1.20.1740.10">
    <property type="entry name" value="Amino acid/polyamine transporter I"/>
    <property type="match status" value="1"/>
</dbReference>
<feature type="transmembrane region" description="Helical" evidence="8">
    <location>
        <begin position="140"/>
        <end position="161"/>
    </location>
</feature>
<accession>A0A9P6QS62</accession>
<comment type="caution">
    <text evidence="10">The sequence shown here is derived from an EMBL/GenBank/DDBJ whole genome shotgun (WGS) entry which is preliminary data.</text>
</comment>
<organism evidence="10 11">
    <name type="scientific">Linnemannia gamsii</name>
    <dbReference type="NCBI Taxonomy" id="64522"/>
    <lineage>
        <taxon>Eukaryota</taxon>
        <taxon>Fungi</taxon>
        <taxon>Fungi incertae sedis</taxon>
        <taxon>Mucoromycota</taxon>
        <taxon>Mortierellomycotina</taxon>
        <taxon>Mortierellomycetes</taxon>
        <taxon>Mortierellales</taxon>
        <taxon>Mortierellaceae</taxon>
        <taxon>Linnemannia</taxon>
    </lineage>
</organism>
<evidence type="ECO:0000256" key="7">
    <source>
        <dbReference type="SAM" id="MobiDB-lite"/>
    </source>
</evidence>
<keyword evidence="3 8" id="KW-0812">Transmembrane</keyword>
<evidence type="ECO:0000256" key="2">
    <source>
        <dbReference type="ARBA" id="ARBA00022448"/>
    </source>
</evidence>